<dbReference type="AlphaFoldDB" id="A0A6J0BE90"/>
<dbReference type="KEGG" id="nlo:107219482"/>
<dbReference type="PANTHER" id="PTHR12651">
    <property type="entry name" value="26S PROTEASOME NON-ATPASE REGULATORY SUBUNIT 9"/>
    <property type="match status" value="1"/>
</dbReference>
<organism evidence="8">
    <name type="scientific">Neodiprion lecontei</name>
    <name type="common">Redheaded pine sawfly</name>
    <dbReference type="NCBI Taxonomy" id="441921"/>
    <lineage>
        <taxon>Eukaryota</taxon>
        <taxon>Metazoa</taxon>
        <taxon>Ecdysozoa</taxon>
        <taxon>Arthropoda</taxon>
        <taxon>Hexapoda</taxon>
        <taxon>Insecta</taxon>
        <taxon>Pterygota</taxon>
        <taxon>Neoptera</taxon>
        <taxon>Endopterygota</taxon>
        <taxon>Hymenoptera</taxon>
        <taxon>Tenthredinoidea</taxon>
        <taxon>Diprionidae</taxon>
        <taxon>Diprioninae</taxon>
        <taxon>Neodiprion</taxon>
    </lineage>
</organism>
<dbReference type="GO" id="GO:0005737">
    <property type="term" value="C:cytoplasm"/>
    <property type="evidence" value="ECO:0007669"/>
    <property type="project" value="TreeGrafter"/>
</dbReference>
<evidence type="ECO:0000256" key="3">
    <source>
        <dbReference type="SAM" id="Coils"/>
    </source>
</evidence>
<feature type="domain" description="Nas2 N-terminal" evidence="6">
    <location>
        <begin position="15"/>
        <end position="92"/>
    </location>
</feature>
<keyword evidence="7" id="KW-1185">Reference proteome</keyword>
<feature type="region of interest" description="Disordered" evidence="4">
    <location>
        <begin position="90"/>
        <end position="110"/>
    </location>
</feature>
<name>A0A6J0BE90_NEOLC</name>
<dbReference type="GO" id="GO:0000502">
    <property type="term" value="C:proteasome complex"/>
    <property type="evidence" value="ECO:0007669"/>
    <property type="project" value="UniProtKB-KW"/>
</dbReference>
<accession>A0A6J0BE90</accession>
<dbReference type="PANTHER" id="PTHR12651:SF1">
    <property type="entry name" value="26S PROTEASOME NON-ATPASE REGULATORY SUBUNIT 9"/>
    <property type="match status" value="1"/>
</dbReference>
<dbReference type="InterPro" id="IPR035269">
    <property type="entry name" value="PSMD9"/>
</dbReference>
<evidence type="ECO:0000259" key="6">
    <source>
        <dbReference type="Pfam" id="PF18265"/>
    </source>
</evidence>
<evidence type="ECO:0000256" key="2">
    <source>
        <dbReference type="ARBA" id="ARBA00023186"/>
    </source>
</evidence>
<dbReference type="Proteomes" id="UP000829291">
    <property type="component" value="Chromosome 7"/>
</dbReference>
<proteinExistence type="inferred from homology"/>
<evidence type="ECO:0000256" key="1">
    <source>
        <dbReference type="ARBA" id="ARBA00005256"/>
    </source>
</evidence>
<dbReference type="Pfam" id="PF17820">
    <property type="entry name" value="PDZ_6"/>
    <property type="match status" value="1"/>
</dbReference>
<feature type="compositionally biased region" description="Polar residues" evidence="4">
    <location>
        <begin position="91"/>
        <end position="110"/>
    </location>
</feature>
<dbReference type="OrthoDB" id="72325at2759"/>
<dbReference type="Pfam" id="PF18265">
    <property type="entry name" value="Nas2_N"/>
    <property type="match status" value="1"/>
</dbReference>
<dbReference type="GO" id="GO:0005634">
    <property type="term" value="C:nucleus"/>
    <property type="evidence" value="ECO:0007669"/>
    <property type="project" value="TreeGrafter"/>
</dbReference>
<dbReference type="InterPro" id="IPR040815">
    <property type="entry name" value="Nas2_N"/>
</dbReference>
<evidence type="ECO:0000259" key="5">
    <source>
        <dbReference type="Pfam" id="PF17820"/>
    </source>
</evidence>
<protein>
    <submittedName>
        <fullName evidence="8">26S proteasome non-ATPase regulatory subunit 9 isoform X1</fullName>
    </submittedName>
</protein>
<keyword evidence="8" id="KW-0647">Proteasome</keyword>
<evidence type="ECO:0000313" key="8">
    <source>
        <dbReference type="RefSeq" id="XP_015513204.1"/>
    </source>
</evidence>
<evidence type="ECO:0000313" key="7">
    <source>
        <dbReference type="Proteomes" id="UP000829291"/>
    </source>
</evidence>
<reference evidence="8" key="1">
    <citation type="submission" date="2025-08" db="UniProtKB">
        <authorList>
            <consortium name="RefSeq"/>
        </authorList>
    </citation>
    <scope>IDENTIFICATION</scope>
    <source>
        <tissue evidence="8">Thorax and Abdomen</tissue>
    </source>
</reference>
<gene>
    <name evidence="8" type="primary">LOC107219482</name>
</gene>
<dbReference type="InParanoid" id="A0A6J0BE90"/>
<dbReference type="Gene3D" id="6.10.140.1710">
    <property type="match status" value="1"/>
</dbReference>
<feature type="domain" description="PDZ" evidence="5">
    <location>
        <begin position="120"/>
        <end position="175"/>
    </location>
</feature>
<dbReference type="SUPFAM" id="SSF50156">
    <property type="entry name" value="PDZ domain-like"/>
    <property type="match status" value="1"/>
</dbReference>
<comment type="similarity">
    <text evidence="1">Belongs to the proteasome subunit p27 family.</text>
</comment>
<dbReference type="FunFam" id="2.30.42.10:FF:000107">
    <property type="entry name" value="26S proteasome non-ATPase regulatory subunit 9"/>
    <property type="match status" value="1"/>
</dbReference>
<dbReference type="GeneID" id="107219482"/>
<dbReference type="GO" id="GO:0070682">
    <property type="term" value="P:proteasome regulatory particle assembly"/>
    <property type="evidence" value="ECO:0007669"/>
    <property type="project" value="InterPro"/>
</dbReference>
<evidence type="ECO:0000256" key="4">
    <source>
        <dbReference type="SAM" id="MobiDB-lite"/>
    </source>
</evidence>
<keyword evidence="2" id="KW-0143">Chaperone</keyword>
<feature type="coiled-coil region" evidence="3">
    <location>
        <begin position="7"/>
        <end position="34"/>
    </location>
</feature>
<keyword evidence="3" id="KW-0175">Coiled coil</keyword>
<sequence length="207" mass="22893">MVADMEVEQAKERLLELIKAKDKLESDIQGYKEILDCNHVGMNDPLVDSDGFPRDDVDVYQVRHARHKIICLQNDHKALMRQIEAGLHQVHSISGSQSQPSETSVNSAEENTLSEPFLKVNLVSSASPAELAGIEVGDLIMEFGSIDSRNFRSLKDVGDLVESSKYKPIFVKIKRGLNTAVLTLVPKPWSGKGLLGCNVIPVESVER</sequence>
<dbReference type="RefSeq" id="XP_015513204.1">
    <property type="nucleotide sequence ID" value="XM_015657718.2"/>
</dbReference>
<dbReference type="FunCoup" id="A0A6J0BE90">
    <property type="interactions" value="2633"/>
</dbReference>
<dbReference type="InterPro" id="IPR041489">
    <property type="entry name" value="PDZ_6"/>
</dbReference>
<dbReference type="Gene3D" id="2.30.42.10">
    <property type="match status" value="1"/>
</dbReference>
<dbReference type="InterPro" id="IPR036034">
    <property type="entry name" value="PDZ_sf"/>
</dbReference>